<dbReference type="PANTHER" id="PTHR42735">
    <property type="match status" value="1"/>
</dbReference>
<gene>
    <name evidence="6" type="ORF">BDQ12DRAFT_685103</name>
</gene>
<dbReference type="Pfam" id="PF21391">
    <property type="entry name" value="tyr_de_CO2_C"/>
    <property type="match status" value="1"/>
</dbReference>
<protein>
    <submittedName>
        <fullName evidence="6">PLP-dependent transferase</fullName>
    </submittedName>
</protein>
<evidence type="ECO:0000256" key="3">
    <source>
        <dbReference type="ARBA" id="ARBA00023239"/>
    </source>
</evidence>
<dbReference type="InterPro" id="IPR015421">
    <property type="entry name" value="PyrdxlP-dep_Trfase_major"/>
</dbReference>
<keyword evidence="3" id="KW-0456">Lyase</keyword>
<dbReference type="GO" id="GO:0016740">
    <property type="term" value="F:transferase activity"/>
    <property type="evidence" value="ECO:0007669"/>
    <property type="project" value="UniProtKB-KW"/>
</dbReference>
<sequence length="944" mass="104982">MSFENSLPSILGYLSTMLFNPNNVAFEASPITTLLELDVGSQMCEMLGYKEVDDIKPWGHIACDGTVANLESIWAARNLKFYPFALREAMNPGGPLNFITNSFRVHKCADAENLTLFSKLEQWDLLNLRVQEVLSIPDRLGNDYGISSAYLEHSLNPYIIQSTGKDILESKWKITRPPQYLLTNTKHYSWPKGAALAGIGSDNVVNVPVGDDARVNIDEMEAALEKRFQEGQAVYAVVAIIGSTEEGAVDPLSELVALRDKFQAKGMSFIVHADAAWGGYFSSMIRNKPILRSPGQPVPDEDEEEEDRDFVPTLALSDYTREQFEHLQYADSITIDPHKSGYIPYPAGGLCYRDGRMRYLLTWTAPYINQGSNGESIGVYGVEGSKPGAAAAAVYLHHRVIGLHKEGHGSLLGEVCWTSCRLAAHWATISDDTTQCIVVPLNKLRAEPDKDAVKEEKEFIRKKILGRSNEDLVNDKDPRVMEELRALGSDLNINAFTCNFRMPNPAKPGEWVDNEDVEEANYMNKMIFERLSVTDVGENPADTPLFITSTTFSESDYGKCVTNFKRRLGLEDESGQDLFVMRNVVMSPFQVAGGFSQKLADIFKQTLEDEMRHVVERNTISSVQHDFIMQGTDKIHLVYQPLFHMANSKQQLILSADITNPKERSAYISAKKTNPDKVITLRTTPQTLGDIVDSEAFGGQILGVDAPFMVTLSNIKVVKQRSLLSKWRDAKYPEFVPFYLYGDAKEKHIDHMLLKAPNAQLTAENVSISLDRELSDDELANGALLFLNRHERSMQPFDKSNQPTFFSPGAKFDVEVYNDTYTAVAHGPNLSRVDKGRKLASGTLTLPSSLFVDFHCLNRQDFKPESNVKHYTSGKMTEELKAGWKAMVDARLGLGGPGGSVRVETQVGVDVEMKDAEVSSKIAETIDQGVKGLGRTAVGFGGRM</sequence>
<dbReference type="PANTHER" id="PTHR42735:SF4">
    <property type="entry name" value="PYRIDOXAL PHOSPHATE-DEPENDENT DECARBOXYLASE FAMILY PROTEIN"/>
    <property type="match status" value="1"/>
</dbReference>
<dbReference type="STRING" id="68775.A0A5C3LXX3"/>
<name>A0A5C3LXX3_9AGAR</name>
<organism evidence="6 7">
    <name type="scientific">Crucibulum laeve</name>
    <dbReference type="NCBI Taxonomy" id="68775"/>
    <lineage>
        <taxon>Eukaryota</taxon>
        <taxon>Fungi</taxon>
        <taxon>Dikarya</taxon>
        <taxon>Basidiomycota</taxon>
        <taxon>Agaricomycotina</taxon>
        <taxon>Agaricomycetes</taxon>
        <taxon>Agaricomycetidae</taxon>
        <taxon>Agaricales</taxon>
        <taxon>Agaricineae</taxon>
        <taxon>Nidulariaceae</taxon>
        <taxon>Crucibulum</taxon>
    </lineage>
</organism>
<dbReference type="InterPro" id="IPR015424">
    <property type="entry name" value="PyrdxlP-dep_Trfase"/>
</dbReference>
<evidence type="ECO:0000256" key="2">
    <source>
        <dbReference type="ARBA" id="ARBA00022898"/>
    </source>
</evidence>
<dbReference type="GO" id="GO:0019752">
    <property type="term" value="P:carboxylic acid metabolic process"/>
    <property type="evidence" value="ECO:0007669"/>
    <property type="project" value="InterPro"/>
</dbReference>
<evidence type="ECO:0000256" key="1">
    <source>
        <dbReference type="ARBA" id="ARBA00001933"/>
    </source>
</evidence>
<evidence type="ECO:0000256" key="4">
    <source>
        <dbReference type="PIRSR" id="PIRSR602129-50"/>
    </source>
</evidence>
<dbReference type="Proteomes" id="UP000308652">
    <property type="component" value="Unassembled WGS sequence"/>
</dbReference>
<feature type="modified residue" description="N6-(pyridoxal phosphate)lysine" evidence="4">
    <location>
        <position position="339"/>
    </location>
</feature>
<dbReference type="AlphaFoldDB" id="A0A5C3LXX3"/>
<evidence type="ECO:0000259" key="5">
    <source>
        <dbReference type="Pfam" id="PF21391"/>
    </source>
</evidence>
<proteinExistence type="predicted"/>
<dbReference type="EMBL" id="ML213607">
    <property type="protein sequence ID" value="TFK37682.1"/>
    <property type="molecule type" value="Genomic_DNA"/>
</dbReference>
<evidence type="ECO:0000313" key="7">
    <source>
        <dbReference type="Proteomes" id="UP000308652"/>
    </source>
</evidence>
<dbReference type="InterPro" id="IPR050477">
    <property type="entry name" value="GrpII_AminoAcid_Decarb"/>
</dbReference>
<feature type="domain" description="L-tyrosine decarboxylase C-terminal" evidence="5">
    <location>
        <begin position="514"/>
        <end position="608"/>
    </location>
</feature>
<dbReference type="OrthoDB" id="2161780at2759"/>
<dbReference type="SUPFAM" id="SSF53383">
    <property type="entry name" value="PLP-dependent transferases"/>
    <property type="match status" value="1"/>
</dbReference>
<keyword evidence="6" id="KW-0808">Transferase</keyword>
<dbReference type="InterPro" id="IPR049373">
    <property type="entry name" value="TyrDC_C"/>
</dbReference>
<accession>A0A5C3LXX3</accession>
<dbReference type="GO" id="GO:0030170">
    <property type="term" value="F:pyridoxal phosphate binding"/>
    <property type="evidence" value="ECO:0007669"/>
    <property type="project" value="InterPro"/>
</dbReference>
<reference evidence="6 7" key="1">
    <citation type="journal article" date="2019" name="Nat. Ecol. Evol.">
        <title>Megaphylogeny resolves global patterns of mushroom evolution.</title>
        <authorList>
            <person name="Varga T."/>
            <person name="Krizsan K."/>
            <person name="Foldi C."/>
            <person name="Dima B."/>
            <person name="Sanchez-Garcia M."/>
            <person name="Sanchez-Ramirez S."/>
            <person name="Szollosi G.J."/>
            <person name="Szarkandi J.G."/>
            <person name="Papp V."/>
            <person name="Albert L."/>
            <person name="Andreopoulos W."/>
            <person name="Angelini C."/>
            <person name="Antonin V."/>
            <person name="Barry K.W."/>
            <person name="Bougher N.L."/>
            <person name="Buchanan P."/>
            <person name="Buyck B."/>
            <person name="Bense V."/>
            <person name="Catcheside P."/>
            <person name="Chovatia M."/>
            <person name="Cooper J."/>
            <person name="Damon W."/>
            <person name="Desjardin D."/>
            <person name="Finy P."/>
            <person name="Geml J."/>
            <person name="Haridas S."/>
            <person name="Hughes K."/>
            <person name="Justo A."/>
            <person name="Karasinski D."/>
            <person name="Kautmanova I."/>
            <person name="Kiss B."/>
            <person name="Kocsube S."/>
            <person name="Kotiranta H."/>
            <person name="LaButti K.M."/>
            <person name="Lechner B.E."/>
            <person name="Liimatainen K."/>
            <person name="Lipzen A."/>
            <person name="Lukacs Z."/>
            <person name="Mihaltcheva S."/>
            <person name="Morgado L.N."/>
            <person name="Niskanen T."/>
            <person name="Noordeloos M.E."/>
            <person name="Ohm R.A."/>
            <person name="Ortiz-Santana B."/>
            <person name="Ovrebo C."/>
            <person name="Racz N."/>
            <person name="Riley R."/>
            <person name="Savchenko A."/>
            <person name="Shiryaev A."/>
            <person name="Soop K."/>
            <person name="Spirin V."/>
            <person name="Szebenyi C."/>
            <person name="Tomsovsky M."/>
            <person name="Tulloss R.E."/>
            <person name="Uehling J."/>
            <person name="Grigoriev I.V."/>
            <person name="Vagvolgyi C."/>
            <person name="Papp T."/>
            <person name="Martin F.M."/>
            <person name="Miettinen O."/>
            <person name="Hibbett D.S."/>
            <person name="Nagy L.G."/>
        </authorList>
    </citation>
    <scope>NUCLEOTIDE SEQUENCE [LARGE SCALE GENOMIC DNA]</scope>
    <source>
        <strain evidence="6 7">CBS 166.37</strain>
    </source>
</reference>
<dbReference type="Gene3D" id="3.40.640.10">
    <property type="entry name" value="Type I PLP-dependent aspartate aminotransferase-like (Major domain)"/>
    <property type="match status" value="1"/>
</dbReference>
<feature type="non-terminal residue" evidence="6">
    <location>
        <position position="944"/>
    </location>
</feature>
<dbReference type="GO" id="GO:0016830">
    <property type="term" value="F:carbon-carbon lyase activity"/>
    <property type="evidence" value="ECO:0007669"/>
    <property type="project" value="InterPro"/>
</dbReference>
<dbReference type="Pfam" id="PF00282">
    <property type="entry name" value="Pyridoxal_deC"/>
    <property type="match status" value="1"/>
</dbReference>
<dbReference type="InterPro" id="IPR002129">
    <property type="entry name" value="PyrdxlP-dep_de-COase"/>
</dbReference>
<evidence type="ECO:0000313" key="6">
    <source>
        <dbReference type="EMBL" id="TFK37682.1"/>
    </source>
</evidence>
<keyword evidence="2 4" id="KW-0663">Pyridoxal phosphate</keyword>
<keyword evidence="7" id="KW-1185">Reference proteome</keyword>
<comment type="cofactor">
    <cofactor evidence="1 4">
        <name>pyridoxal 5'-phosphate</name>
        <dbReference type="ChEBI" id="CHEBI:597326"/>
    </cofactor>
</comment>